<reference evidence="1" key="2">
    <citation type="submission" date="2021-04" db="EMBL/GenBank/DDBJ databases">
        <authorList>
            <person name="Gilroy R."/>
        </authorList>
    </citation>
    <scope>NUCLEOTIDE SEQUENCE</scope>
    <source>
        <strain evidence="1">742</strain>
    </source>
</reference>
<dbReference type="Proteomes" id="UP000824178">
    <property type="component" value="Unassembled WGS sequence"/>
</dbReference>
<accession>A0A9E2NQL5</accession>
<gene>
    <name evidence="1" type="ORF">H9864_03995</name>
</gene>
<protein>
    <submittedName>
        <fullName evidence="1">DUF2589 domain-containing protein</fullName>
    </submittedName>
</protein>
<comment type="caution">
    <text evidence="1">The sequence shown here is derived from an EMBL/GenBank/DDBJ whole genome shotgun (WGS) entry which is preliminary data.</text>
</comment>
<reference evidence="1" key="1">
    <citation type="journal article" date="2021" name="PeerJ">
        <title>Extensive microbial diversity within the chicken gut microbiome revealed by metagenomics and culture.</title>
        <authorList>
            <person name="Gilroy R."/>
            <person name="Ravi A."/>
            <person name="Getino M."/>
            <person name="Pursley I."/>
            <person name="Horton D.L."/>
            <person name="Alikhan N.F."/>
            <person name="Baker D."/>
            <person name="Gharbi K."/>
            <person name="Hall N."/>
            <person name="Watson M."/>
            <person name="Adriaenssens E.M."/>
            <person name="Foster-Nyarko E."/>
            <person name="Jarju S."/>
            <person name="Secka A."/>
            <person name="Antonio M."/>
            <person name="Oren A."/>
            <person name="Chaudhuri R.R."/>
            <person name="La Ragione R."/>
            <person name="Hildebrand F."/>
            <person name="Pallen M.J."/>
        </authorList>
    </citation>
    <scope>NUCLEOTIDE SEQUENCE</scope>
    <source>
        <strain evidence="1">742</strain>
    </source>
</reference>
<organism evidence="1 2">
    <name type="scientific">Candidatus Faecalibacterium intestinavium</name>
    <dbReference type="NCBI Taxonomy" id="2838580"/>
    <lineage>
        <taxon>Bacteria</taxon>
        <taxon>Bacillati</taxon>
        <taxon>Bacillota</taxon>
        <taxon>Clostridia</taxon>
        <taxon>Eubacteriales</taxon>
        <taxon>Oscillospiraceae</taxon>
        <taxon>Faecalibacterium</taxon>
    </lineage>
</organism>
<dbReference type="EMBL" id="JAHLFH010000081">
    <property type="protein sequence ID" value="MBU3819520.1"/>
    <property type="molecule type" value="Genomic_DNA"/>
</dbReference>
<evidence type="ECO:0000313" key="1">
    <source>
        <dbReference type="EMBL" id="MBU3819520.1"/>
    </source>
</evidence>
<dbReference type="AlphaFoldDB" id="A0A9E2NQL5"/>
<sequence length="178" mass="19989">MIVLMPHRAGWQTPCGVFILENEVMNVSIPLSKLMEDISRSVQNSNFLLEQMASEMYLQNGYQKNLVHGEKGTDFANGAKEVLVPVTYSIRLNAPGENKELKVPATALMHHSTMQLEQVDVTLRFSVSGETGDQGILVDVKSKLLENSDKISEMKLHYQRDSASEGIARVENRHYQNL</sequence>
<name>A0A9E2NQL5_9FIRM</name>
<proteinExistence type="predicted"/>
<evidence type="ECO:0000313" key="2">
    <source>
        <dbReference type="Proteomes" id="UP000824178"/>
    </source>
</evidence>